<dbReference type="EMBL" id="CP051461">
    <property type="protein sequence ID" value="QJC55731.1"/>
    <property type="molecule type" value="Genomic_DNA"/>
</dbReference>
<dbReference type="AlphaFoldDB" id="A0A6H2H774"/>
<gene>
    <name evidence="1" type="ORF">HC248_01013</name>
</gene>
<accession>A0A6H2H774</accession>
<proteinExistence type="predicted"/>
<name>A0A6H2H774_9BURK</name>
<evidence type="ECO:0000313" key="1">
    <source>
        <dbReference type="EMBL" id="QJC55731.1"/>
    </source>
</evidence>
<keyword evidence="2" id="KW-1185">Reference proteome</keyword>
<organism evidence="1 2">
    <name type="scientific">Polaromonas vacuolata</name>
    <dbReference type="NCBI Taxonomy" id="37448"/>
    <lineage>
        <taxon>Bacteria</taxon>
        <taxon>Pseudomonadati</taxon>
        <taxon>Pseudomonadota</taxon>
        <taxon>Betaproteobacteria</taxon>
        <taxon>Burkholderiales</taxon>
        <taxon>Comamonadaceae</taxon>
        <taxon>Polaromonas</taxon>
    </lineage>
</organism>
<dbReference type="RefSeq" id="WP_168921551.1">
    <property type="nucleotide sequence ID" value="NZ_CP051461.1"/>
</dbReference>
<dbReference type="Proteomes" id="UP000502041">
    <property type="component" value="Chromosome"/>
</dbReference>
<evidence type="ECO:0000313" key="2">
    <source>
        <dbReference type="Proteomes" id="UP000502041"/>
    </source>
</evidence>
<dbReference type="KEGG" id="pvac:HC248_01013"/>
<protein>
    <submittedName>
        <fullName evidence="1">Uncharacterized protein</fullName>
    </submittedName>
</protein>
<sequence length="56" mass="5623">MKKYLFLSYFLAAMVLPGCAVIVVADVAATVVVGTVGLAADAAIGTARLVGRAVTP</sequence>
<reference evidence="1 2" key="1">
    <citation type="submission" date="2020-04" db="EMBL/GenBank/DDBJ databases">
        <title>Complete genome of a Psychrophilic, Marine, Gas Vacuolate Bacterium Polaromonas vacuolata KCTC 22033T.</title>
        <authorList>
            <person name="Hwang K."/>
            <person name="Kim K.M."/>
        </authorList>
    </citation>
    <scope>NUCLEOTIDE SEQUENCE [LARGE SCALE GENOMIC DNA]</scope>
    <source>
        <strain evidence="1 2">KCTC 22033</strain>
    </source>
</reference>